<feature type="region of interest" description="Disordered" evidence="1">
    <location>
        <begin position="171"/>
        <end position="192"/>
    </location>
</feature>
<keyword evidence="4" id="KW-1185">Reference proteome</keyword>
<dbReference type="AlphaFoldDB" id="A0AAN9YXF3"/>
<evidence type="ECO:0000256" key="1">
    <source>
        <dbReference type="SAM" id="MobiDB-lite"/>
    </source>
</evidence>
<reference evidence="3 4" key="1">
    <citation type="submission" date="2024-03" db="EMBL/GenBank/DDBJ databases">
        <title>The genome assembly and annotation of the cricket Gryllus longicercus Weissman &amp; Gray.</title>
        <authorList>
            <person name="Szrajer S."/>
            <person name="Gray D."/>
            <person name="Ylla G."/>
        </authorList>
    </citation>
    <scope>NUCLEOTIDE SEQUENCE [LARGE SCALE GENOMIC DNA]</scope>
    <source>
        <strain evidence="3">DAG 2021-001</strain>
        <tissue evidence="3">Whole body minus gut</tissue>
    </source>
</reference>
<protein>
    <submittedName>
        <fullName evidence="3">Uncharacterized protein</fullName>
    </submittedName>
</protein>
<evidence type="ECO:0000313" key="4">
    <source>
        <dbReference type="Proteomes" id="UP001378592"/>
    </source>
</evidence>
<organism evidence="3 4">
    <name type="scientific">Gryllus longicercus</name>
    <dbReference type="NCBI Taxonomy" id="2509291"/>
    <lineage>
        <taxon>Eukaryota</taxon>
        <taxon>Metazoa</taxon>
        <taxon>Ecdysozoa</taxon>
        <taxon>Arthropoda</taxon>
        <taxon>Hexapoda</taxon>
        <taxon>Insecta</taxon>
        <taxon>Pterygota</taxon>
        <taxon>Neoptera</taxon>
        <taxon>Polyneoptera</taxon>
        <taxon>Orthoptera</taxon>
        <taxon>Ensifera</taxon>
        <taxon>Gryllidea</taxon>
        <taxon>Grylloidea</taxon>
        <taxon>Gryllidae</taxon>
        <taxon>Gryllinae</taxon>
        <taxon>Gryllus</taxon>
    </lineage>
</organism>
<accession>A0AAN9YXF3</accession>
<sequence length="192" mass="20149">MMHLTGMVTGMRSPLPISQVPVPFMAAGIPGISWPVCPPVGKIPPQYEGDWIISPADESRLAQGLPLVPNEIRNDLSPGRNNAPGLAQFSDAAESSTGSGHMFGVALAEAGPLKVAHHPVPLAGLKQPTVNAQVSDKGKVDLSDFNPAVPSPQVNVIPAVAVSAESVLVEPPGLQRRGKAHPDVPRGRRRLR</sequence>
<proteinExistence type="predicted"/>
<dbReference type="EMBL" id="JAZDUA010001336">
    <property type="protein sequence ID" value="KAK7788286.1"/>
    <property type="molecule type" value="Genomic_DNA"/>
</dbReference>
<evidence type="ECO:0000313" key="3">
    <source>
        <dbReference type="EMBL" id="KAK7788286.1"/>
    </source>
</evidence>
<dbReference type="Proteomes" id="UP001378592">
    <property type="component" value="Unassembled WGS sequence"/>
</dbReference>
<dbReference type="EMBL" id="JAZDUA010001340">
    <property type="protein sequence ID" value="KAK7788280.1"/>
    <property type="molecule type" value="Genomic_DNA"/>
</dbReference>
<gene>
    <name evidence="2" type="ORF">R5R35_000669</name>
    <name evidence="3" type="ORF">R5R35_009804</name>
</gene>
<evidence type="ECO:0000313" key="2">
    <source>
        <dbReference type="EMBL" id="KAK7788280.1"/>
    </source>
</evidence>
<comment type="caution">
    <text evidence="3">The sequence shown here is derived from an EMBL/GenBank/DDBJ whole genome shotgun (WGS) entry which is preliminary data.</text>
</comment>
<name>A0AAN9YXF3_9ORTH</name>